<sequence length="366" mass="42481">PIGISSIIIEDERRDEPVYEIPIDLLRFNVDNGRFFAEKINKNKELGFELDSDNKDHELYFLELLLPEKDPESRRFVNDIRNGGQLMPGVITYDGYVIDGNRRMAALIKLYLETKNAKFEKLRVHRLPPTINPKNIYIIEIEHQLKKVGPQPYGPINEMLKIKEGMEKSLRIEDIAIRIDWSENKVKESMSRLRMMDYFLTKIGSPGDYSILTNYNEHFVELMKGKNKLEKEGSSAIEIDDYMEIFFKAMGANIDKSFDKVLGHRGPLRNLPEAFLDKTVNPELKELINPENNPTSEEIFKTIKNASDAIEFIRTNKKPIELLKQARILIEKIDINSEAIFETQFIDLLNAVESTLQRFKEKINNS</sequence>
<protein>
    <recommendedName>
        <fullName evidence="2">ParB/Sulfiredoxin domain-containing protein</fullName>
    </recommendedName>
</protein>
<comment type="caution">
    <text evidence="1">The sequence shown here is derived from an EMBL/GenBank/DDBJ whole genome shotgun (WGS) entry which is preliminary data.</text>
</comment>
<evidence type="ECO:0000313" key="1">
    <source>
        <dbReference type="EMBL" id="KKK71509.1"/>
    </source>
</evidence>
<accession>A0A0F8ZYN7</accession>
<proteinExistence type="predicted"/>
<reference evidence="1" key="1">
    <citation type="journal article" date="2015" name="Nature">
        <title>Complex archaea that bridge the gap between prokaryotes and eukaryotes.</title>
        <authorList>
            <person name="Spang A."/>
            <person name="Saw J.H."/>
            <person name="Jorgensen S.L."/>
            <person name="Zaremba-Niedzwiedzka K."/>
            <person name="Martijn J."/>
            <person name="Lind A.E."/>
            <person name="van Eijk R."/>
            <person name="Schleper C."/>
            <person name="Guy L."/>
            <person name="Ettema T.J."/>
        </authorList>
    </citation>
    <scope>NUCLEOTIDE SEQUENCE</scope>
</reference>
<gene>
    <name evidence="1" type="ORF">LCGC14_2913200</name>
</gene>
<name>A0A0F8ZYN7_9ZZZZ</name>
<organism evidence="1">
    <name type="scientific">marine sediment metagenome</name>
    <dbReference type="NCBI Taxonomy" id="412755"/>
    <lineage>
        <taxon>unclassified sequences</taxon>
        <taxon>metagenomes</taxon>
        <taxon>ecological metagenomes</taxon>
    </lineage>
</organism>
<evidence type="ECO:0008006" key="2">
    <source>
        <dbReference type="Google" id="ProtNLM"/>
    </source>
</evidence>
<feature type="non-terminal residue" evidence="1">
    <location>
        <position position="1"/>
    </location>
</feature>
<dbReference type="EMBL" id="LAZR01057702">
    <property type="protein sequence ID" value="KKK71509.1"/>
    <property type="molecule type" value="Genomic_DNA"/>
</dbReference>
<dbReference type="AlphaFoldDB" id="A0A0F8ZYN7"/>